<gene>
    <name evidence="1" type="ORF">IAC63_02440</name>
</gene>
<organism evidence="1 2">
    <name type="scientific">Candidatus Enterousia avicola</name>
    <dbReference type="NCBI Taxonomy" id="2840787"/>
    <lineage>
        <taxon>Bacteria</taxon>
        <taxon>Pseudomonadati</taxon>
        <taxon>Pseudomonadota</taxon>
        <taxon>Alphaproteobacteria</taxon>
        <taxon>Candidatus Enterousia</taxon>
    </lineage>
</organism>
<sequence>MSYCANCSNKDRHTGKCAYSGDCIIKQLDLDPEYIPAFIASVKEAVEEEVNAKKANEVLFNPFQRGNGCVLPGVSAKDFVVRTR</sequence>
<dbReference type="EMBL" id="DVNO01000019">
    <property type="protein sequence ID" value="HIU65477.1"/>
    <property type="molecule type" value="Genomic_DNA"/>
</dbReference>
<evidence type="ECO:0000313" key="2">
    <source>
        <dbReference type="Proteomes" id="UP000824142"/>
    </source>
</evidence>
<reference evidence="1" key="2">
    <citation type="journal article" date="2021" name="PeerJ">
        <title>Extensive microbial diversity within the chicken gut microbiome revealed by metagenomics and culture.</title>
        <authorList>
            <person name="Gilroy R."/>
            <person name="Ravi A."/>
            <person name="Getino M."/>
            <person name="Pursley I."/>
            <person name="Horton D.L."/>
            <person name="Alikhan N.F."/>
            <person name="Baker D."/>
            <person name="Gharbi K."/>
            <person name="Hall N."/>
            <person name="Watson M."/>
            <person name="Adriaenssens E.M."/>
            <person name="Foster-Nyarko E."/>
            <person name="Jarju S."/>
            <person name="Secka A."/>
            <person name="Antonio M."/>
            <person name="Oren A."/>
            <person name="Chaudhuri R.R."/>
            <person name="La Ragione R."/>
            <person name="Hildebrand F."/>
            <person name="Pallen M.J."/>
        </authorList>
    </citation>
    <scope>NUCLEOTIDE SEQUENCE</scope>
    <source>
        <strain evidence="1">CHK136-897</strain>
    </source>
</reference>
<evidence type="ECO:0000313" key="1">
    <source>
        <dbReference type="EMBL" id="HIU65477.1"/>
    </source>
</evidence>
<dbReference type="AlphaFoldDB" id="A0A9D1MS69"/>
<protein>
    <submittedName>
        <fullName evidence="1">Uncharacterized protein</fullName>
    </submittedName>
</protein>
<reference evidence="1" key="1">
    <citation type="submission" date="2020-10" db="EMBL/GenBank/DDBJ databases">
        <authorList>
            <person name="Gilroy R."/>
        </authorList>
    </citation>
    <scope>NUCLEOTIDE SEQUENCE</scope>
    <source>
        <strain evidence="1">CHK136-897</strain>
    </source>
</reference>
<name>A0A9D1MS69_9PROT</name>
<proteinExistence type="predicted"/>
<comment type="caution">
    <text evidence="1">The sequence shown here is derived from an EMBL/GenBank/DDBJ whole genome shotgun (WGS) entry which is preliminary data.</text>
</comment>
<accession>A0A9D1MS69</accession>
<dbReference type="Proteomes" id="UP000824142">
    <property type="component" value="Unassembled WGS sequence"/>
</dbReference>